<keyword evidence="3" id="KW-1133">Transmembrane helix</keyword>
<reference evidence="5" key="1">
    <citation type="submission" date="2025-08" db="UniProtKB">
        <authorList>
            <consortium name="Ensembl"/>
        </authorList>
    </citation>
    <scope>IDENTIFICATION</scope>
</reference>
<evidence type="ECO:0000313" key="5">
    <source>
        <dbReference type="Ensembl" id="ENSSANP00000073762.1"/>
    </source>
</evidence>
<dbReference type="AlphaFoldDB" id="A0A671QS43"/>
<organism evidence="5 6">
    <name type="scientific">Sinocyclocheilus anshuiensis</name>
    <dbReference type="NCBI Taxonomy" id="1608454"/>
    <lineage>
        <taxon>Eukaryota</taxon>
        <taxon>Metazoa</taxon>
        <taxon>Chordata</taxon>
        <taxon>Craniata</taxon>
        <taxon>Vertebrata</taxon>
        <taxon>Euteleostomi</taxon>
        <taxon>Actinopterygii</taxon>
        <taxon>Neopterygii</taxon>
        <taxon>Teleostei</taxon>
        <taxon>Ostariophysi</taxon>
        <taxon>Cypriniformes</taxon>
        <taxon>Cyprinidae</taxon>
        <taxon>Cyprininae</taxon>
        <taxon>Sinocyclocheilus</taxon>
    </lineage>
</organism>
<dbReference type="GO" id="GO:0030424">
    <property type="term" value="C:axon"/>
    <property type="evidence" value="ECO:0007669"/>
    <property type="project" value="TreeGrafter"/>
</dbReference>
<keyword evidence="1" id="KW-0677">Repeat</keyword>
<evidence type="ECO:0000256" key="2">
    <source>
        <dbReference type="ARBA" id="ARBA00023157"/>
    </source>
</evidence>
<feature type="transmembrane region" description="Helical" evidence="3">
    <location>
        <begin position="6"/>
        <end position="27"/>
    </location>
</feature>
<proteinExistence type="predicted"/>
<keyword evidence="3" id="KW-0472">Membrane</keyword>
<feature type="domain" description="Ig-like" evidence="4">
    <location>
        <begin position="130"/>
        <end position="213"/>
    </location>
</feature>
<sequence length="228" mass="25568">ILDSLFILIRCPFNSFNIIFLCVLYIPTVRQPPMIFKESPQDYIVDPVDPIIVECEATGNPPPVFTWTRNGVYLNVARDPQVSMRWRSGTLEIFFWGRPNDYEGVYQCTATNEFGSALSSYINLRVSSKPLHSMQLLIHSNISVVVGLPLILPCNPPVGPPKPGTYWLNSSKSPDRRVSKAENGDLYFSSIVAEDALTNYVCVARFPFTNTIQQKPPLILQVLTVNAS</sequence>
<dbReference type="Proteomes" id="UP000472260">
    <property type="component" value="Unassembled WGS sequence"/>
</dbReference>
<evidence type="ECO:0000256" key="1">
    <source>
        <dbReference type="ARBA" id="ARBA00022737"/>
    </source>
</evidence>
<reference evidence="5" key="2">
    <citation type="submission" date="2025-09" db="UniProtKB">
        <authorList>
            <consortium name="Ensembl"/>
        </authorList>
    </citation>
    <scope>IDENTIFICATION</scope>
</reference>
<dbReference type="GO" id="GO:0098632">
    <property type="term" value="F:cell-cell adhesion mediator activity"/>
    <property type="evidence" value="ECO:0007669"/>
    <property type="project" value="TreeGrafter"/>
</dbReference>
<dbReference type="SMART" id="SM00409">
    <property type="entry name" value="IG"/>
    <property type="match status" value="2"/>
</dbReference>
<dbReference type="InterPro" id="IPR007110">
    <property type="entry name" value="Ig-like_dom"/>
</dbReference>
<dbReference type="GO" id="GO:0007420">
    <property type="term" value="P:brain development"/>
    <property type="evidence" value="ECO:0007669"/>
    <property type="project" value="TreeGrafter"/>
</dbReference>
<keyword evidence="6" id="KW-1185">Reference proteome</keyword>
<accession>A0A671QS43</accession>
<feature type="domain" description="Ig-like" evidence="4">
    <location>
        <begin position="27"/>
        <end position="127"/>
    </location>
</feature>
<dbReference type="InterPro" id="IPR013783">
    <property type="entry name" value="Ig-like_fold"/>
</dbReference>
<evidence type="ECO:0000256" key="3">
    <source>
        <dbReference type="SAM" id="Phobius"/>
    </source>
</evidence>
<dbReference type="PANTHER" id="PTHR44170:SF12">
    <property type="entry name" value="NEUROFASCIN"/>
    <property type="match status" value="1"/>
</dbReference>
<dbReference type="SUPFAM" id="SSF48726">
    <property type="entry name" value="Immunoglobulin"/>
    <property type="match status" value="2"/>
</dbReference>
<dbReference type="PANTHER" id="PTHR44170">
    <property type="entry name" value="PROTEIN SIDEKICK"/>
    <property type="match status" value="1"/>
</dbReference>
<dbReference type="GO" id="GO:0007411">
    <property type="term" value="P:axon guidance"/>
    <property type="evidence" value="ECO:0007669"/>
    <property type="project" value="TreeGrafter"/>
</dbReference>
<dbReference type="GO" id="GO:0005886">
    <property type="term" value="C:plasma membrane"/>
    <property type="evidence" value="ECO:0007669"/>
    <property type="project" value="TreeGrafter"/>
</dbReference>
<dbReference type="InterPro" id="IPR003598">
    <property type="entry name" value="Ig_sub2"/>
</dbReference>
<keyword evidence="2" id="KW-1015">Disulfide bond</keyword>
<evidence type="ECO:0000313" key="6">
    <source>
        <dbReference type="Proteomes" id="UP000472260"/>
    </source>
</evidence>
<dbReference type="Ensembl" id="ENSSANT00000078429.1">
    <property type="protein sequence ID" value="ENSSANP00000073762.1"/>
    <property type="gene ID" value="ENSSANG00000036778.1"/>
</dbReference>
<dbReference type="SMART" id="SM00408">
    <property type="entry name" value="IGc2"/>
    <property type="match status" value="1"/>
</dbReference>
<dbReference type="FunFam" id="2.60.40.10:FF:000114">
    <property type="entry name" value="Neuronal cell adhesion molecule"/>
    <property type="match status" value="1"/>
</dbReference>
<evidence type="ECO:0000259" key="4">
    <source>
        <dbReference type="PROSITE" id="PS50835"/>
    </source>
</evidence>
<keyword evidence="3" id="KW-0812">Transmembrane</keyword>
<name>A0A671QS43_9TELE</name>
<protein>
    <submittedName>
        <fullName evidence="5">Neurofascin-like</fullName>
    </submittedName>
</protein>
<gene>
    <name evidence="5" type="primary">LOC107672057</name>
</gene>
<dbReference type="Pfam" id="PF13927">
    <property type="entry name" value="Ig_3"/>
    <property type="match status" value="1"/>
</dbReference>
<dbReference type="InterPro" id="IPR036179">
    <property type="entry name" value="Ig-like_dom_sf"/>
</dbReference>
<dbReference type="InterPro" id="IPR003599">
    <property type="entry name" value="Ig_sub"/>
</dbReference>
<dbReference type="Gene3D" id="2.60.40.10">
    <property type="entry name" value="Immunoglobulins"/>
    <property type="match status" value="2"/>
</dbReference>
<dbReference type="PROSITE" id="PS50835">
    <property type="entry name" value="IG_LIKE"/>
    <property type="match status" value="2"/>
</dbReference>